<name>A0AAP2CRA9_9RHOB</name>
<dbReference type="PROSITE" id="PS51257">
    <property type="entry name" value="PROKAR_LIPOPROTEIN"/>
    <property type="match status" value="1"/>
</dbReference>
<dbReference type="RefSeq" id="WP_327793316.1">
    <property type="nucleotide sequence ID" value="NZ_JADQAZ010000001.1"/>
</dbReference>
<dbReference type="AlphaFoldDB" id="A0AAP2CRA9"/>
<protein>
    <submittedName>
        <fullName evidence="2">Adenylosuccinate lyase</fullName>
    </submittedName>
</protein>
<dbReference type="EMBL" id="JADQAZ010000001">
    <property type="protein sequence ID" value="MBT0957141.1"/>
    <property type="molecule type" value="Genomic_DNA"/>
</dbReference>
<dbReference type="GO" id="GO:0016829">
    <property type="term" value="F:lyase activity"/>
    <property type="evidence" value="ECO:0007669"/>
    <property type="project" value="UniProtKB-KW"/>
</dbReference>
<keyword evidence="2" id="KW-0456">Lyase</keyword>
<feature type="signal peptide" evidence="1">
    <location>
        <begin position="1"/>
        <end position="21"/>
    </location>
</feature>
<proteinExistence type="predicted"/>
<keyword evidence="3" id="KW-1185">Reference proteome</keyword>
<reference evidence="2 3" key="1">
    <citation type="journal article" date="2021" name="Arch. Microbiol.">
        <title>Harenicola maris gen. nov., sp. nov. isolated from the Sea of Japan shallow sediments.</title>
        <authorList>
            <person name="Romanenko L.A."/>
            <person name="Kurilenko V.V."/>
            <person name="Chernysheva N.Y."/>
            <person name="Tekutyeva L.A."/>
            <person name="Velansky P.V."/>
            <person name="Svetashev V.I."/>
            <person name="Isaeva M.P."/>
        </authorList>
    </citation>
    <scope>NUCLEOTIDE SEQUENCE [LARGE SCALE GENOMIC DNA]</scope>
    <source>
        <strain evidence="2 3">KMM 3653</strain>
    </source>
</reference>
<evidence type="ECO:0000313" key="2">
    <source>
        <dbReference type="EMBL" id="MBT0957141.1"/>
    </source>
</evidence>
<feature type="chain" id="PRO_5042860175" evidence="1">
    <location>
        <begin position="22"/>
        <end position="54"/>
    </location>
</feature>
<comment type="caution">
    <text evidence="2">The sequence shown here is derived from an EMBL/GenBank/DDBJ whole genome shotgun (WGS) entry which is preliminary data.</text>
</comment>
<accession>A0AAP2CRA9</accession>
<evidence type="ECO:0000313" key="3">
    <source>
        <dbReference type="Proteomes" id="UP001315686"/>
    </source>
</evidence>
<organism evidence="2 3">
    <name type="scientific">Harenicola maris</name>
    <dbReference type="NCBI Taxonomy" id="2841044"/>
    <lineage>
        <taxon>Bacteria</taxon>
        <taxon>Pseudomonadati</taxon>
        <taxon>Pseudomonadota</taxon>
        <taxon>Alphaproteobacteria</taxon>
        <taxon>Rhodobacterales</taxon>
        <taxon>Paracoccaceae</taxon>
        <taxon>Harenicola</taxon>
    </lineage>
</organism>
<evidence type="ECO:0000256" key="1">
    <source>
        <dbReference type="SAM" id="SignalP"/>
    </source>
</evidence>
<keyword evidence="1" id="KW-0732">Signal</keyword>
<gene>
    <name evidence="2" type="ORF">IV417_07070</name>
</gene>
<dbReference type="Proteomes" id="UP001315686">
    <property type="component" value="Unassembled WGS sequence"/>
</dbReference>
<sequence>MKTKTVLAALALTLAPTLALAMGCGSEHSQEASISCADGTTYDADAGKCVASTS</sequence>